<evidence type="ECO:0000313" key="3">
    <source>
        <dbReference type="Proteomes" id="UP001476807"/>
    </source>
</evidence>
<evidence type="ECO:0000256" key="1">
    <source>
        <dbReference type="SAM" id="SignalP"/>
    </source>
</evidence>
<sequence>MKIILLTLSILIALAVPALSQDRKKNGFTVKDYTPQEPKVNENNIYRSNINHYRIKIPKGWIINRPNSIGVEFNATDSLKVATMNIHVTHFDKPIQKSVYDFPVDQAVTLLREGMPNTELIEGKKTYINNVESLLVKTRSNIKSLEYDYHIITRQYILLRGSKMVSITFQVIQDLDEVYAPAFEDTLLSFIFEESLYKD</sequence>
<dbReference type="EMBL" id="JBEOKT010000001">
    <property type="protein sequence ID" value="MER2996149.1"/>
    <property type="molecule type" value="Genomic_DNA"/>
</dbReference>
<dbReference type="Proteomes" id="UP001476807">
    <property type="component" value="Unassembled WGS sequence"/>
</dbReference>
<dbReference type="Gene3D" id="3.40.1000.10">
    <property type="entry name" value="Mog1/PsbP, alpha/beta/alpha sandwich"/>
    <property type="match status" value="1"/>
</dbReference>
<protein>
    <recommendedName>
        <fullName evidence="4">DUF1795 domain-containing protein</fullName>
    </recommendedName>
</protein>
<gene>
    <name evidence="2" type="ORF">ABS362_01250</name>
</gene>
<name>A0ABV1RP40_9BACT</name>
<organism evidence="2 3">
    <name type="scientific">Pontibacter populi</name>
    <dbReference type="NCBI Taxonomy" id="890055"/>
    <lineage>
        <taxon>Bacteria</taxon>
        <taxon>Pseudomonadati</taxon>
        <taxon>Bacteroidota</taxon>
        <taxon>Cytophagia</taxon>
        <taxon>Cytophagales</taxon>
        <taxon>Hymenobacteraceae</taxon>
        <taxon>Pontibacter</taxon>
    </lineage>
</organism>
<evidence type="ECO:0008006" key="4">
    <source>
        <dbReference type="Google" id="ProtNLM"/>
    </source>
</evidence>
<accession>A0ABV1RP40</accession>
<feature type="chain" id="PRO_5047143440" description="DUF1795 domain-containing protein" evidence="1">
    <location>
        <begin position="21"/>
        <end position="199"/>
    </location>
</feature>
<reference evidence="2 3" key="1">
    <citation type="submission" date="2024-06" db="EMBL/GenBank/DDBJ databases">
        <title>Pontibacter populi HYL7-15.</title>
        <authorList>
            <person name="Kim M.K."/>
        </authorList>
    </citation>
    <scope>NUCLEOTIDE SEQUENCE [LARGE SCALE GENOMIC DNA]</scope>
    <source>
        <strain evidence="2 3">HYL7-15</strain>
    </source>
</reference>
<proteinExistence type="predicted"/>
<feature type="signal peptide" evidence="1">
    <location>
        <begin position="1"/>
        <end position="20"/>
    </location>
</feature>
<dbReference type="RefSeq" id="WP_350410282.1">
    <property type="nucleotide sequence ID" value="NZ_JBEOKT010000001.1"/>
</dbReference>
<evidence type="ECO:0000313" key="2">
    <source>
        <dbReference type="EMBL" id="MER2996149.1"/>
    </source>
</evidence>
<keyword evidence="1" id="KW-0732">Signal</keyword>
<keyword evidence="3" id="KW-1185">Reference proteome</keyword>
<comment type="caution">
    <text evidence="2">The sequence shown here is derived from an EMBL/GenBank/DDBJ whole genome shotgun (WGS) entry which is preliminary data.</text>
</comment>